<feature type="transmembrane region" description="Helical" evidence="1">
    <location>
        <begin position="23"/>
        <end position="45"/>
    </location>
</feature>
<keyword evidence="1" id="KW-1133">Transmembrane helix</keyword>
<keyword evidence="1" id="KW-0472">Membrane</keyword>
<gene>
    <name evidence="2" type="ORF">METZ01_LOCUS173202</name>
</gene>
<dbReference type="AlphaFoldDB" id="A0A382C2R8"/>
<organism evidence="2">
    <name type="scientific">marine metagenome</name>
    <dbReference type="NCBI Taxonomy" id="408172"/>
    <lineage>
        <taxon>unclassified sequences</taxon>
        <taxon>metagenomes</taxon>
        <taxon>ecological metagenomes</taxon>
    </lineage>
</organism>
<name>A0A382C2R8_9ZZZZ</name>
<reference evidence="2" key="1">
    <citation type="submission" date="2018-05" db="EMBL/GenBank/DDBJ databases">
        <authorList>
            <person name="Lanie J.A."/>
            <person name="Ng W.-L."/>
            <person name="Kazmierczak K.M."/>
            <person name="Andrzejewski T.M."/>
            <person name="Davidsen T.M."/>
            <person name="Wayne K.J."/>
            <person name="Tettelin H."/>
            <person name="Glass J.I."/>
            <person name="Rusch D."/>
            <person name="Podicherti R."/>
            <person name="Tsui H.-C.T."/>
            <person name="Winkler M.E."/>
        </authorList>
    </citation>
    <scope>NUCLEOTIDE SEQUENCE</scope>
</reference>
<dbReference type="EMBL" id="UINC01032531">
    <property type="protein sequence ID" value="SVB20348.1"/>
    <property type="molecule type" value="Genomic_DNA"/>
</dbReference>
<proteinExistence type="predicted"/>
<accession>A0A382C2R8</accession>
<protein>
    <submittedName>
        <fullName evidence="2">Uncharacterized protein</fullName>
    </submittedName>
</protein>
<sequence>MTKIIFIALGGIEMLYNGRDLNALMYVLVSIGFCLFGTFIAYSLFKTS</sequence>
<evidence type="ECO:0000313" key="2">
    <source>
        <dbReference type="EMBL" id="SVB20348.1"/>
    </source>
</evidence>
<evidence type="ECO:0000256" key="1">
    <source>
        <dbReference type="SAM" id="Phobius"/>
    </source>
</evidence>
<keyword evidence="1" id="KW-0812">Transmembrane</keyword>